<evidence type="ECO:0000256" key="12">
    <source>
        <dbReference type="ARBA" id="ARBA00023303"/>
    </source>
</evidence>
<evidence type="ECO:0000313" key="18">
    <source>
        <dbReference type="EMBL" id="CAL1128978.1"/>
    </source>
</evidence>
<dbReference type="InterPro" id="IPR011990">
    <property type="entry name" value="TPR-like_helical_dom_sf"/>
</dbReference>
<evidence type="ECO:0000256" key="2">
    <source>
        <dbReference type="ARBA" id="ARBA00022448"/>
    </source>
</evidence>
<dbReference type="GO" id="GO:0042391">
    <property type="term" value="P:regulation of membrane potential"/>
    <property type="evidence" value="ECO:0007669"/>
    <property type="project" value="TreeGrafter"/>
</dbReference>
<feature type="transmembrane region" description="Helical" evidence="14">
    <location>
        <begin position="849"/>
        <end position="869"/>
    </location>
</feature>
<keyword evidence="20" id="KW-1185">Reference proteome</keyword>
<dbReference type="Pfam" id="PF13499">
    <property type="entry name" value="EF-hand_7"/>
    <property type="match status" value="1"/>
</dbReference>
<dbReference type="EMBL" id="CAMXCT010000213">
    <property type="protein sequence ID" value="CAI3975603.1"/>
    <property type="molecule type" value="Genomic_DNA"/>
</dbReference>
<dbReference type="InterPro" id="IPR014710">
    <property type="entry name" value="RmlC-like_jellyroll"/>
</dbReference>
<dbReference type="GO" id="GO:0005249">
    <property type="term" value="F:voltage-gated potassium channel activity"/>
    <property type="evidence" value="ECO:0007669"/>
    <property type="project" value="InterPro"/>
</dbReference>
<gene>
    <name evidence="17" type="ORF">C1SCF055_LOCUS3901</name>
</gene>
<evidence type="ECO:0000256" key="7">
    <source>
        <dbReference type="ARBA" id="ARBA00022882"/>
    </source>
</evidence>
<keyword evidence="5" id="KW-0631">Potassium channel</keyword>
<dbReference type="PROSITE" id="PS50042">
    <property type="entry name" value="CNMP_BINDING_3"/>
    <property type="match status" value="1"/>
</dbReference>
<evidence type="ECO:0000256" key="14">
    <source>
        <dbReference type="SAM" id="Phobius"/>
    </source>
</evidence>
<dbReference type="OrthoDB" id="447854at2759"/>
<dbReference type="Gene3D" id="1.10.287.630">
    <property type="entry name" value="Helix hairpin bin"/>
    <property type="match status" value="1"/>
</dbReference>
<sequence>MSSAARCKATGVQQIRWLQKFPTACDEFTGTAVLNGCHQSWSHALRILLLIQEWRSSLDTVSISAAINSCAKSAQWTLAMKFCQEMQAPNAFSFGATVNAFEKETGWRKALETVCQMRRFSRRWTSGSGTWVTEASLLNVCGEGLQWSWVMSLFHELRAKEGLDEVLFGTAIDANVRSWQMATELLARMAGSRCQNSQVCFGATVKACESSMQWLAALQMLRQQEHLRMRPSTAVLSACIGACRGDWALGIFIARKLQKLNAISATSTLCSMDGASGVWPQALRVYEQTEEADVVTLAATLGICAQGSQPHGANHAANGAWCCAWHLLELAQRQREDLVALSPACTSQGAAEVLGIRLGTTACWDRHWDWGVGSGSLRCVTVSGPDEETNAKKSADNISHKVAKAAGMGQCNPGQSHPPGEDDQRHLQELTESVVKLCDRHVHHHHMRRQGTLTPRGRFAQLQPSLKPAESSLSLQERRQVVDLDDALGSTNFMQNPQAAEALDLRRLSDAASEASEAPGGRRRTNSEASEVSEVSEDRSSMVESLANSEFAGQDLEGPEAEQELKVPTRVRRALNAQRNVLLNLFNKLDTDKSGVLEADELKNALGAVGQHPQRAEKLIAAADENCNGKVEIHEWIHVVDRLVAGKGGAVMENFAKALVKADYGNSNNKNMRDARSYTWTWEDKPWRWMISGQGTFRLCWDILLFCLLVYVAVVMPYTLAYLPESDFQNGMNVFMTSCFCFDILLNFRTTFLDEAGEEVRSPYLVGKQYLRSWFLLDFVTAVPFEQVTDAVSAESVGGLKLLRTSKIFKILRVVRAIKLWKILRASELGSILEDFVMHSNSGRRAFELFRILVACCLLCHLLACFMHISGSGFLETYEWTGDSAASQYICSLYWAMTTVTTVGYGDIIPRSDGERIFTMAAMIIGGAFYGYVVGNISVILASNDVKWRAHKERLDLIESWISHHRFPAQLRRKIWAFYKKAVRGQVVWDDGVVFAELTIELREEVASYLIHPELQKNLVFRGVPQSVMIRIVGILQQINVKKGETVVPFGSFSFGMFILLDGAAILEKDMEPFEVNDFSRDILSAHVTSAEDGKKLTELLRRSDSFGEEVLLGLRAQYEYSVTPQRRTVMLLLPRDQFMERLSGMPEVFTIMRTNFTT</sequence>
<evidence type="ECO:0000256" key="4">
    <source>
        <dbReference type="ARBA" id="ARBA00022692"/>
    </source>
</evidence>
<keyword evidence="6" id="KW-0106">Calcium</keyword>
<dbReference type="CDD" id="cd00038">
    <property type="entry name" value="CAP_ED"/>
    <property type="match status" value="1"/>
</dbReference>
<dbReference type="InterPro" id="IPR018247">
    <property type="entry name" value="EF_Hand_1_Ca_BS"/>
</dbReference>
<dbReference type="GO" id="GO:0005886">
    <property type="term" value="C:plasma membrane"/>
    <property type="evidence" value="ECO:0007669"/>
    <property type="project" value="TreeGrafter"/>
</dbReference>
<evidence type="ECO:0000256" key="9">
    <source>
        <dbReference type="ARBA" id="ARBA00022989"/>
    </source>
</evidence>
<keyword evidence="8" id="KW-0630">Potassium</keyword>
<dbReference type="Pfam" id="PF00520">
    <property type="entry name" value="Ion_trans"/>
    <property type="match status" value="1"/>
</dbReference>
<dbReference type="Gene3D" id="1.10.238.10">
    <property type="entry name" value="EF-hand"/>
    <property type="match status" value="1"/>
</dbReference>
<accession>A0A9P1FGR9</accession>
<dbReference type="PANTHER" id="PTHR10217">
    <property type="entry name" value="VOLTAGE AND LIGAND GATED POTASSIUM CHANNEL"/>
    <property type="match status" value="1"/>
</dbReference>
<dbReference type="SUPFAM" id="SSF81324">
    <property type="entry name" value="Voltage-gated potassium channels"/>
    <property type="match status" value="1"/>
</dbReference>
<evidence type="ECO:0000313" key="17">
    <source>
        <dbReference type="EMBL" id="CAI3975603.1"/>
    </source>
</evidence>
<dbReference type="InterPro" id="IPR002048">
    <property type="entry name" value="EF_hand_dom"/>
</dbReference>
<dbReference type="GO" id="GO:0005509">
    <property type="term" value="F:calcium ion binding"/>
    <property type="evidence" value="ECO:0007669"/>
    <property type="project" value="InterPro"/>
</dbReference>
<keyword evidence="10" id="KW-0406">Ion transport</keyword>
<keyword evidence="12 19" id="KW-0407">Ion channel</keyword>
<dbReference type="InterPro" id="IPR000595">
    <property type="entry name" value="cNMP-bd_dom"/>
</dbReference>
<reference evidence="18" key="2">
    <citation type="submission" date="2024-04" db="EMBL/GenBank/DDBJ databases">
        <authorList>
            <person name="Chen Y."/>
            <person name="Shah S."/>
            <person name="Dougan E. K."/>
            <person name="Thang M."/>
            <person name="Chan C."/>
        </authorList>
    </citation>
    <scope>NUCLEOTIDE SEQUENCE [LARGE SCALE GENOMIC DNA]</scope>
</reference>
<dbReference type="EMBL" id="CAMXCT020000213">
    <property type="protein sequence ID" value="CAL1128978.1"/>
    <property type="molecule type" value="Genomic_DNA"/>
</dbReference>
<evidence type="ECO:0000256" key="1">
    <source>
        <dbReference type="ARBA" id="ARBA00004141"/>
    </source>
</evidence>
<organism evidence="17">
    <name type="scientific">Cladocopium goreaui</name>
    <dbReference type="NCBI Taxonomy" id="2562237"/>
    <lineage>
        <taxon>Eukaryota</taxon>
        <taxon>Sar</taxon>
        <taxon>Alveolata</taxon>
        <taxon>Dinophyceae</taxon>
        <taxon>Suessiales</taxon>
        <taxon>Symbiodiniaceae</taxon>
        <taxon>Cladocopium</taxon>
    </lineage>
</organism>
<keyword evidence="4 14" id="KW-0812">Transmembrane</keyword>
<protein>
    <submittedName>
        <fullName evidence="17">Uncharacterized protein</fullName>
    </submittedName>
</protein>
<name>A0A9P1FGR9_9DINO</name>
<dbReference type="PROSITE" id="PS50222">
    <property type="entry name" value="EF_HAND_2"/>
    <property type="match status" value="1"/>
</dbReference>
<feature type="transmembrane region" description="Helical" evidence="14">
    <location>
        <begin position="703"/>
        <end position="723"/>
    </location>
</feature>
<evidence type="ECO:0000256" key="10">
    <source>
        <dbReference type="ARBA" id="ARBA00023065"/>
    </source>
</evidence>
<keyword evidence="2" id="KW-0813">Transport</keyword>
<keyword evidence="7" id="KW-0851">Voltage-gated channel</keyword>
<dbReference type="EMBL" id="CAMXCT030000213">
    <property type="protein sequence ID" value="CAL4762915.1"/>
    <property type="molecule type" value="Genomic_DNA"/>
</dbReference>
<evidence type="ECO:0000259" key="15">
    <source>
        <dbReference type="PROSITE" id="PS50042"/>
    </source>
</evidence>
<evidence type="ECO:0000256" key="5">
    <source>
        <dbReference type="ARBA" id="ARBA00022826"/>
    </source>
</evidence>
<dbReference type="PANTHER" id="PTHR10217:SF435">
    <property type="entry name" value="POTASSIUM VOLTAGE-GATED CHANNEL PROTEIN EAG"/>
    <property type="match status" value="1"/>
</dbReference>
<reference evidence="17" key="1">
    <citation type="submission" date="2022-10" db="EMBL/GenBank/DDBJ databases">
        <authorList>
            <person name="Chen Y."/>
            <person name="Dougan E. K."/>
            <person name="Chan C."/>
            <person name="Rhodes N."/>
            <person name="Thang M."/>
        </authorList>
    </citation>
    <scope>NUCLEOTIDE SEQUENCE</scope>
</reference>
<proteinExistence type="predicted"/>
<dbReference type="Gene3D" id="1.25.40.10">
    <property type="entry name" value="Tetratricopeptide repeat domain"/>
    <property type="match status" value="2"/>
</dbReference>
<dbReference type="InterPro" id="IPR011992">
    <property type="entry name" value="EF-hand-dom_pair"/>
</dbReference>
<dbReference type="PROSITE" id="PS00018">
    <property type="entry name" value="EF_HAND_1"/>
    <property type="match status" value="2"/>
</dbReference>
<dbReference type="InterPro" id="IPR050818">
    <property type="entry name" value="KCNH_animal-type"/>
</dbReference>
<feature type="domain" description="EF-hand" evidence="16">
    <location>
        <begin position="577"/>
        <end position="612"/>
    </location>
</feature>
<comment type="subcellular location">
    <subcellularLocation>
        <location evidence="1">Membrane</location>
        <topology evidence="1">Multi-pass membrane protein</topology>
    </subcellularLocation>
</comment>
<keyword evidence="3" id="KW-0633">Potassium transport</keyword>
<dbReference type="Proteomes" id="UP001152797">
    <property type="component" value="Unassembled WGS sequence"/>
</dbReference>
<dbReference type="Gene3D" id="1.10.287.70">
    <property type="match status" value="1"/>
</dbReference>
<feature type="region of interest" description="Disordered" evidence="13">
    <location>
        <begin position="405"/>
        <end position="426"/>
    </location>
</feature>
<evidence type="ECO:0000313" key="19">
    <source>
        <dbReference type="EMBL" id="CAL4762915.1"/>
    </source>
</evidence>
<comment type="caution">
    <text evidence="17">The sequence shown here is derived from an EMBL/GenBank/DDBJ whole genome shotgun (WGS) entry which is preliminary data.</text>
</comment>
<evidence type="ECO:0000256" key="8">
    <source>
        <dbReference type="ARBA" id="ARBA00022958"/>
    </source>
</evidence>
<evidence type="ECO:0000313" key="20">
    <source>
        <dbReference type="Proteomes" id="UP001152797"/>
    </source>
</evidence>
<feature type="region of interest" description="Disordered" evidence="13">
    <location>
        <begin position="508"/>
        <end position="565"/>
    </location>
</feature>
<evidence type="ECO:0000256" key="6">
    <source>
        <dbReference type="ARBA" id="ARBA00022837"/>
    </source>
</evidence>
<feature type="domain" description="Cyclic nucleotide-binding" evidence="15">
    <location>
        <begin position="1020"/>
        <end position="1159"/>
    </location>
</feature>
<evidence type="ECO:0000256" key="11">
    <source>
        <dbReference type="ARBA" id="ARBA00023136"/>
    </source>
</evidence>
<dbReference type="InterPro" id="IPR005821">
    <property type="entry name" value="Ion_trans_dom"/>
</dbReference>
<dbReference type="AlphaFoldDB" id="A0A9P1FGR9"/>
<dbReference type="CDD" id="cd00051">
    <property type="entry name" value="EFh"/>
    <property type="match status" value="1"/>
</dbReference>
<dbReference type="SMART" id="SM00054">
    <property type="entry name" value="EFh"/>
    <property type="match status" value="2"/>
</dbReference>
<evidence type="ECO:0000256" key="3">
    <source>
        <dbReference type="ARBA" id="ARBA00022538"/>
    </source>
</evidence>
<keyword evidence="11 14" id="KW-0472">Membrane</keyword>
<keyword evidence="9 14" id="KW-1133">Transmembrane helix</keyword>
<dbReference type="Gene3D" id="2.60.120.10">
    <property type="entry name" value="Jelly Rolls"/>
    <property type="match status" value="1"/>
</dbReference>
<dbReference type="GO" id="GO:0034702">
    <property type="term" value="C:monoatomic ion channel complex"/>
    <property type="evidence" value="ECO:0007669"/>
    <property type="project" value="UniProtKB-KW"/>
</dbReference>
<feature type="transmembrane region" description="Helical" evidence="14">
    <location>
        <begin position="917"/>
        <end position="942"/>
    </location>
</feature>
<evidence type="ECO:0000256" key="13">
    <source>
        <dbReference type="SAM" id="MobiDB-lite"/>
    </source>
</evidence>
<dbReference type="InterPro" id="IPR018490">
    <property type="entry name" value="cNMP-bd_dom_sf"/>
</dbReference>
<dbReference type="InterPro" id="IPR003938">
    <property type="entry name" value="K_chnl_volt-dep_EAG/ELK/ERG"/>
</dbReference>
<dbReference type="SUPFAM" id="SSF47473">
    <property type="entry name" value="EF-hand"/>
    <property type="match status" value="1"/>
</dbReference>
<dbReference type="SUPFAM" id="SSF51206">
    <property type="entry name" value="cAMP-binding domain-like"/>
    <property type="match status" value="1"/>
</dbReference>
<evidence type="ECO:0000259" key="16">
    <source>
        <dbReference type="PROSITE" id="PS50222"/>
    </source>
</evidence>
<dbReference type="PRINTS" id="PR01463">
    <property type="entry name" value="EAGCHANLFMLY"/>
</dbReference>